<comment type="caution">
    <text evidence="2">The sequence shown here is derived from an EMBL/GenBank/DDBJ whole genome shotgun (WGS) entry which is preliminary data.</text>
</comment>
<gene>
    <name evidence="2" type="ORF">OIU84_025266</name>
</gene>
<dbReference type="AlphaFoldDB" id="A0AAD6KL02"/>
<proteinExistence type="predicted"/>
<accession>A0AAD6KL02</accession>
<evidence type="ECO:0000313" key="3">
    <source>
        <dbReference type="Proteomes" id="UP001162972"/>
    </source>
</evidence>
<organism evidence="2 3">
    <name type="scientific">Salix udensis</name>
    <dbReference type="NCBI Taxonomy" id="889485"/>
    <lineage>
        <taxon>Eukaryota</taxon>
        <taxon>Viridiplantae</taxon>
        <taxon>Streptophyta</taxon>
        <taxon>Embryophyta</taxon>
        <taxon>Tracheophyta</taxon>
        <taxon>Spermatophyta</taxon>
        <taxon>Magnoliopsida</taxon>
        <taxon>eudicotyledons</taxon>
        <taxon>Gunneridae</taxon>
        <taxon>Pentapetalae</taxon>
        <taxon>rosids</taxon>
        <taxon>fabids</taxon>
        <taxon>Malpighiales</taxon>
        <taxon>Salicaceae</taxon>
        <taxon>Saliceae</taxon>
        <taxon>Salix</taxon>
    </lineage>
</organism>
<feature type="compositionally biased region" description="Basic and acidic residues" evidence="1">
    <location>
        <begin position="53"/>
        <end position="62"/>
    </location>
</feature>
<feature type="region of interest" description="Disordered" evidence="1">
    <location>
        <begin position="31"/>
        <end position="69"/>
    </location>
</feature>
<evidence type="ECO:0000313" key="2">
    <source>
        <dbReference type="EMBL" id="KAJ6424444.1"/>
    </source>
</evidence>
<dbReference type="Proteomes" id="UP001162972">
    <property type="component" value="Chromosome 16"/>
</dbReference>
<reference evidence="2 3" key="1">
    <citation type="journal article" date="2023" name="Int. J. Mol. Sci.">
        <title>De Novo Assembly and Annotation of 11 Diverse Shrub Willow (Salix) Genomes Reveals Novel Gene Organization in Sex-Linked Regions.</title>
        <authorList>
            <person name="Hyden B."/>
            <person name="Feng K."/>
            <person name="Yates T.B."/>
            <person name="Jawdy S."/>
            <person name="Cereghino C."/>
            <person name="Smart L.B."/>
            <person name="Muchero W."/>
        </authorList>
    </citation>
    <scope>NUCLEOTIDE SEQUENCE [LARGE SCALE GENOMIC DNA]</scope>
    <source>
        <tissue evidence="2">Shoot tip</tissue>
    </source>
</reference>
<feature type="compositionally biased region" description="Basic and acidic residues" evidence="1">
    <location>
        <begin position="36"/>
        <end position="45"/>
    </location>
</feature>
<sequence>MGSGGVRPPVRHQSQKVVLCYNKNKTALRIGSVASEEARPGKEESGGGGGGVGDRDLGETNQRRAGVMKTRVSKEIQKARVHGWMDISIGDHGIKEKFQLGFHCIGRDFDCNTECA</sequence>
<name>A0AAD6KL02_9ROSI</name>
<evidence type="ECO:0000256" key="1">
    <source>
        <dbReference type="SAM" id="MobiDB-lite"/>
    </source>
</evidence>
<keyword evidence="3" id="KW-1185">Reference proteome</keyword>
<dbReference type="EMBL" id="JAPFFJ010000006">
    <property type="protein sequence ID" value="KAJ6424444.1"/>
    <property type="molecule type" value="Genomic_DNA"/>
</dbReference>
<protein>
    <submittedName>
        <fullName evidence="2">Uncharacterized protein</fullName>
    </submittedName>
</protein>